<comment type="subunit">
    <text evidence="9">The complex comprises the extracytoplasmic solute receptor protein and the two transmembrane proteins.</text>
</comment>
<evidence type="ECO:0000313" key="11">
    <source>
        <dbReference type="EMBL" id="NVO55014.1"/>
    </source>
</evidence>
<evidence type="ECO:0000256" key="1">
    <source>
        <dbReference type="ARBA" id="ARBA00004429"/>
    </source>
</evidence>
<dbReference type="InterPro" id="IPR055348">
    <property type="entry name" value="DctQ"/>
</dbReference>
<comment type="caution">
    <text evidence="11">The sequence shown here is derived from an EMBL/GenBank/DDBJ whole genome shotgun (WGS) entry which is preliminary data.</text>
</comment>
<evidence type="ECO:0000256" key="7">
    <source>
        <dbReference type="ARBA" id="ARBA00023136"/>
    </source>
</evidence>
<feature type="transmembrane region" description="Helical" evidence="9">
    <location>
        <begin position="53"/>
        <end position="74"/>
    </location>
</feature>
<evidence type="ECO:0000256" key="6">
    <source>
        <dbReference type="ARBA" id="ARBA00022989"/>
    </source>
</evidence>
<feature type="transmembrane region" description="Helical" evidence="9">
    <location>
        <begin position="123"/>
        <end position="147"/>
    </location>
</feature>
<evidence type="ECO:0000256" key="8">
    <source>
        <dbReference type="ARBA" id="ARBA00038436"/>
    </source>
</evidence>
<feature type="domain" description="Tripartite ATP-independent periplasmic transporters DctQ component" evidence="10">
    <location>
        <begin position="64"/>
        <end position="193"/>
    </location>
</feature>
<keyword evidence="4 9" id="KW-0997">Cell inner membrane</keyword>
<sequence length="203" mass="23025">MSKELLHTDSLSDVNVPEPIVPVPTSDNGDASVYRSLGWVYALEAKLAWLMRVILFVAMISLGLLMAAQVFMRYVISLPFLGMEEMAPMLAVWIYFFGMAYCSRERDHIEGGVMALLTHNRTVLLSLRLLGSIICLVALVVFLKFGYDFASFNIQVNRKSSYMRLPKYLWDFSMIFGLGLMVFYMMLQIFLEARALFTGKGGE</sequence>
<dbReference type="EMBL" id="JABXWT010000001">
    <property type="protein sequence ID" value="NVO55014.1"/>
    <property type="molecule type" value="Genomic_DNA"/>
</dbReference>
<gene>
    <name evidence="11" type="ORF">HW561_04320</name>
</gene>
<comment type="similarity">
    <text evidence="8 9">Belongs to the TRAP transporter small permease family.</text>
</comment>
<name>A0ABX2PLP9_9RHOB</name>
<comment type="subcellular location">
    <subcellularLocation>
        <location evidence="1 9">Cell inner membrane</location>
        <topology evidence="1 9">Multi-pass membrane protein</topology>
    </subcellularLocation>
</comment>
<reference evidence="11 12" key="1">
    <citation type="submission" date="2020-06" db="EMBL/GenBank/DDBJ databases">
        <authorList>
            <person name="Cao W.R."/>
        </authorList>
    </citation>
    <scope>NUCLEOTIDE SEQUENCE [LARGE SCALE GENOMIC DNA]</scope>
    <source>
        <strain evidence="11 12">B1Z28</strain>
    </source>
</reference>
<protein>
    <recommendedName>
        <fullName evidence="9">TRAP transporter small permease protein</fullName>
    </recommendedName>
</protein>
<evidence type="ECO:0000313" key="12">
    <source>
        <dbReference type="Proteomes" id="UP000630805"/>
    </source>
</evidence>
<evidence type="ECO:0000256" key="4">
    <source>
        <dbReference type="ARBA" id="ARBA00022519"/>
    </source>
</evidence>
<accession>A0ABX2PLP9</accession>
<keyword evidence="7 9" id="KW-0472">Membrane</keyword>
<dbReference type="RefSeq" id="WP_176861984.1">
    <property type="nucleotide sequence ID" value="NZ_JABXWT010000001.1"/>
</dbReference>
<keyword evidence="12" id="KW-1185">Reference proteome</keyword>
<keyword evidence="3" id="KW-1003">Cell membrane</keyword>
<feature type="transmembrane region" description="Helical" evidence="9">
    <location>
        <begin position="167"/>
        <end position="187"/>
    </location>
</feature>
<organism evidence="11 12">
    <name type="scientific">Ruegeria haliotis</name>
    <dbReference type="NCBI Taxonomy" id="2747601"/>
    <lineage>
        <taxon>Bacteria</taxon>
        <taxon>Pseudomonadati</taxon>
        <taxon>Pseudomonadota</taxon>
        <taxon>Alphaproteobacteria</taxon>
        <taxon>Rhodobacterales</taxon>
        <taxon>Roseobacteraceae</taxon>
        <taxon>Ruegeria</taxon>
    </lineage>
</organism>
<keyword evidence="2 9" id="KW-0813">Transport</keyword>
<evidence type="ECO:0000256" key="3">
    <source>
        <dbReference type="ARBA" id="ARBA00022475"/>
    </source>
</evidence>
<comment type="function">
    <text evidence="9">Part of the tripartite ATP-independent periplasmic (TRAP) transport system.</text>
</comment>
<keyword evidence="6 9" id="KW-1133">Transmembrane helix</keyword>
<dbReference type="Pfam" id="PF04290">
    <property type="entry name" value="DctQ"/>
    <property type="match status" value="1"/>
</dbReference>
<evidence type="ECO:0000259" key="10">
    <source>
        <dbReference type="Pfam" id="PF04290"/>
    </source>
</evidence>
<keyword evidence="5 9" id="KW-0812">Transmembrane</keyword>
<evidence type="ECO:0000256" key="2">
    <source>
        <dbReference type="ARBA" id="ARBA00022448"/>
    </source>
</evidence>
<evidence type="ECO:0000256" key="9">
    <source>
        <dbReference type="RuleBase" id="RU369079"/>
    </source>
</evidence>
<feature type="transmembrane region" description="Helical" evidence="9">
    <location>
        <begin position="86"/>
        <end position="102"/>
    </location>
</feature>
<dbReference type="PANTHER" id="PTHR35011">
    <property type="entry name" value="2,3-DIKETO-L-GULONATE TRAP TRANSPORTER SMALL PERMEASE PROTEIN YIAM"/>
    <property type="match status" value="1"/>
</dbReference>
<evidence type="ECO:0000256" key="5">
    <source>
        <dbReference type="ARBA" id="ARBA00022692"/>
    </source>
</evidence>
<dbReference type="InterPro" id="IPR007387">
    <property type="entry name" value="TRAP_DctQ"/>
</dbReference>
<proteinExistence type="inferred from homology"/>
<dbReference type="Proteomes" id="UP000630805">
    <property type="component" value="Unassembled WGS sequence"/>
</dbReference>